<evidence type="ECO:0000313" key="3">
    <source>
        <dbReference type="Proteomes" id="UP001204000"/>
    </source>
</evidence>
<dbReference type="InterPro" id="IPR036390">
    <property type="entry name" value="WH_DNA-bd_sf"/>
</dbReference>
<dbReference type="SMART" id="SM00347">
    <property type="entry name" value="HTH_MARR"/>
    <property type="match status" value="1"/>
</dbReference>
<dbReference type="PROSITE" id="PS50995">
    <property type="entry name" value="HTH_MARR_2"/>
    <property type="match status" value="1"/>
</dbReference>
<evidence type="ECO:0000259" key="1">
    <source>
        <dbReference type="PROSITE" id="PS50995"/>
    </source>
</evidence>
<dbReference type="Gene3D" id="1.10.10.10">
    <property type="entry name" value="Winged helix-like DNA-binding domain superfamily/Winged helix DNA-binding domain"/>
    <property type="match status" value="1"/>
</dbReference>
<dbReference type="InterPro" id="IPR039422">
    <property type="entry name" value="MarR/SlyA-like"/>
</dbReference>
<dbReference type="InterPro" id="IPR000835">
    <property type="entry name" value="HTH_MarR-typ"/>
</dbReference>
<dbReference type="Pfam" id="PF12802">
    <property type="entry name" value="MarR_2"/>
    <property type="match status" value="1"/>
</dbReference>
<dbReference type="EMBL" id="JAMFTQ010000003">
    <property type="protein sequence ID" value="MCP1387351.1"/>
    <property type="molecule type" value="Genomic_DNA"/>
</dbReference>
<keyword evidence="3" id="KW-1185">Reference proteome</keyword>
<comment type="caution">
    <text evidence="2">The sequence shown here is derived from an EMBL/GenBank/DDBJ whole genome shotgun (WGS) entry which is preliminary data.</text>
</comment>
<feature type="domain" description="HTH marR-type" evidence="1">
    <location>
        <begin position="12"/>
        <end position="148"/>
    </location>
</feature>
<dbReference type="PANTHER" id="PTHR33164:SF99">
    <property type="entry name" value="MARR FAMILY REGULATORY PROTEIN"/>
    <property type="match status" value="1"/>
</dbReference>
<gene>
    <name evidence="2" type="ORF">M5J20_04005</name>
</gene>
<reference evidence="2" key="1">
    <citation type="submission" date="2022-05" db="EMBL/GenBank/DDBJ databases">
        <title>Corynebacterium sp. TA-R-1 sp. nov., isolated from human feces.</title>
        <authorList>
            <person name="Shamsuzzaman M."/>
            <person name="Dahal R.H."/>
        </authorList>
    </citation>
    <scope>NUCLEOTIDE SEQUENCE</scope>
    <source>
        <strain evidence="2">TA-R-1</strain>
    </source>
</reference>
<dbReference type="SUPFAM" id="SSF46785">
    <property type="entry name" value="Winged helix' DNA-binding domain"/>
    <property type="match status" value="1"/>
</dbReference>
<dbReference type="Proteomes" id="UP001204000">
    <property type="component" value="Unassembled WGS sequence"/>
</dbReference>
<dbReference type="InterPro" id="IPR036388">
    <property type="entry name" value="WH-like_DNA-bd_sf"/>
</dbReference>
<organism evidence="2 3">
    <name type="scientific">Corynebacterium stercoris</name>
    <dbReference type="NCBI Taxonomy" id="2943490"/>
    <lineage>
        <taxon>Bacteria</taxon>
        <taxon>Bacillati</taxon>
        <taxon>Actinomycetota</taxon>
        <taxon>Actinomycetes</taxon>
        <taxon>Mycobacteriales</taxon>
        <taxon>Corynebacteriaceae</taxon>
        <taxon>Corynebacterium</taxon>
    </lineage>
</organism>
<evidence type="ECO:0000313" key="2">
    <source>
        <dbReference type="EMBL" id="MCP1387351.1"/>
    </source>
</evidence>
<proteinExistence type="predicted"/>
<name>A0ABT1G011_9CORY</name>
<dbReference type="PANTHER" id="PTHR33164">
    <property type="entry name" value="TRANSCRIPTIONAL REGULATOR, MARR FAMILY"/>
    <property type="match status" value="1"/>
</dbReference>
<dbReference type="RefSeq" id="WP_253576568.1">
    <property type="nucleotide sequence ID" value="NZ_JAMFTQ010000003.1"/>
</dbReference>
<accession>A0ABT1G011</accession>
<protein>
    <submittedName>
        <fullName evidence="2">MarR family winged helix-turn-helix transcriptional regulator</fullName>
    </submittedName>
</protein>
<sequence>MANTAHWLTDEEQELWRLMITAAGKISRTIDDALQTTSNLSSSEFAVLVVLSEGEDRECRLRDLCTALSWDRSRASHLVSRMERRGLVTKGPCPDDARGVLVTLTDEGMERIVDAAPDHVEVVRRLVFDGLELVNVDDVKRLLNNILETDVSDLLAKNDETDDEVEAGKSGCVSG</sequence>